<evidence type="ECO:0000256" key="2">
    <source>
        <dbReference type="ARBA" id="ARBA00022801"/>
    </source>
</evidence>
<evidence type="ECO:0000313" key="4">
    <source>
        <dbReference type="EMBL" id="MBT1443942.1"/>
    </source>
</evidence>
<evidence type="ECO:0000256" key="3">
    <source>
        <dbReference type="SAM" id="SignalP"/>
    </source>
</evidence>
<protein>
    <submittedName>
        <fullName evidence="4">PHB depolymerase family esterase</fullName>
    </submittedName>
</protein>
<dbReference type="InterPro" id="IPR010126">
    <property type="entry name" value="Esterase_phb"/>
</dbReference>
<accession>A0ABS5V297</accession>
<keyword evidence="5" id="KW-1185">Reference proteome</keyword>
<dbReference type="NCBIfam" id="TIGR01840">
    <property type="entry name" value="esterase_phb"/>
    <property type="match status" value="1"/>
</dbReference>
<dbReference type="InterPro" id="IPR029058">
    <property type="entry name" value="AB_hydrolase_fold"/>
</dbReference>
<keyword evidence="2" id="KW-0378">Hydrolase</keyword>
<feature type="chain" id="PRO_5045920364" evidence="3">
    <location>
        <begin position="26"/>
        <end position="314"/>
    </location>
</feature>
<dbReference type="Pfam" id="PF10503">
    <property type="entry name" value="Esterase_PHB"/>
    <property type="match status" value="1"/>
</dbReference>
<dbReference type="RefSeq" id="WP_214506089.1">
    <property type="nucleotide sequence ID" value="NZ_JAHEPS010000001.1"/>
</dbReference>
<evidence type="ECO:0000313" key="5">
    <source>
        <dbReference type="Proteomes" id="UP001195903"/>
    </source>
</evidence>
<dbReference type="EMBL" id="JAHEPS010000001">
    <property type="protein sequence ID" value="MBT1443942.1"/>
    <property type="molecule type" value="Genomic_DNA"/>
</dbReference>
<comment type="caution">
    <text evidence="4">The sequence shown here is derived from an EMBL/GenBank/DDBJ whole genome shotgun (WGS) entry which is preliminary data.</text>
</comment>
<dbReference type="Proteomes" id="UP001195903">
    <property type="component" value="Unassembled WGS sequence"/>
</dbReference>
<keyword evidence="1 3" id="KW-0732">Signal</keyword>
<feature type="signal peptide" evidence="3">
    <location>
        <begin position="1"/>
        <end position="25"/>
    </location>
</feature>
<dbReference type="PANTHER" id="PTHR43037">
    <property type="entry name" value="UNNAMED PRODUCT-RELATED"/>
    <property type="match status" value="1"/>
</dbReference>
<sequence length="314" mass="32346">MFKTTCLTVRSLALVGLLSVGHAGAAQTGAFEPLAEFGANPGELSASYLPAGKPGATALVVLLHGCVQDGVELSNQSGLSAMAARNNVAVLVAQQSFENNVKRCFNWFSPQDTDRDSGEMLSLKNMIAAASDKAETDRVYLLGLSAGGAMASALLVNYPDSFAAAAVVAGLPYPCADNLTKAISCMKQGPAQSGAQLAEAVRALNPGQTKWPALSVWTGSADLVVNPENSRELAAQWVTLSGAPQSAAVTQNSGYRISSWGGENASPQVSLIEIDGMGHGIAVDPDSADGGSAGDYLLKAPISTVKEVLHLWGI</sequence>
<dbReference type="PANTHER" id="PTHR43037:SF1">
    <property type="entry name" value="BLL1128 PROTEIN"/>
    <property type="match status" value="1"/>
</dbReference>
<organism evidence="4 5">
    <name type="scientific">Shewanella jiangmenensis</name>
    <dbReference type="NCBI Taxonomy" id="2837387"/>
    <lineage>
        <taxon>Bacteria</taxon>
        <taxon>Pseudomonadati</taxon>
        <taxon>Pseudomonadota</taxon>
        <taxon>Gammaproteobacteria</taxon>
        <taxon>Alteromonadales</taxon>
        <taxon>Shewanellaceae</taxon>
        <taxon>Shewanella</taxon>
    </lineage>
</organism>
<gene>
    <name evidence="4" type="ORF">KJI95_05310</name>
</gene>
<dbReference type="SUPFAM" id="SSF53474">
    <property type="entry name" value="alpha/beta-Hydrolases"/>
    <property type="match status" value="2"/>
</dbReference>
<dbReference type="Gene3D" id="3.40.50.1820">
    <property type="entry name" value="alpha/beta hydrolase"/>
    <property type="match status" value="1"/>
</dbReference>
<name>A0ABS5V297_9GAMM</name>
<dbReference type="InterPro" id="IPR050955">
    <property type="entry name" value="Plant_Biomass_Hydrol_Est"/>
</dbReference>
<reference evidence="4 5" key="1">
    <citation type="submission" date="2021-05" db="EMBL/GenBank/DDBJ databases">
        <title>Shewanella sp. JM162201.</title>
        <authorList>
            <person name="Xu S."/>
            <person name="Li A."/>
        </authorList>
    </citation>
    <scope>NUCLEOTIDE SEQUENCE [LARGE SCALE GENOMIC DNA]</scope>
    <source>
        <strain evidence="4 5">JM162201</strain>
    </source>
</reference>
<proteinExistence type="predicted"/>
<evidence type="ECO:0000256" key="1">
    <source>
        <dbReference type="ARBA" id="ARBA00022729"/>
    </source>
</evidence>